<sequence length="333" mass="36896">MSSSTASSHPFTCNTCQVAFRSSELQRTHMQSDWHRYNLKRRVASLPPLSSEIFTEKVLANKASAAATAARASYEKACAACNKTYYSENAFINHLSSQKHKLSVVRAAKTADNPAEDDAKSVMSSTFSLPESTERASTTGELDDEAEEEFTKVVEGIKDTSLEDGDPVSRRPSRPHHSSASQDDRTPHPISRATTKETSSETSDTKSSGPIQTCLFCNYLSPDFALNVHHMERHHSMFIPEKPYISDLEGLISYLHEKVTEGHVCLYCGKQKYTTDGIQTHMRDTGHCKIAYTTEEEMLELGDFYDFRGSYSDEEEDSEDAGSDSTTGGGVKL</sequence>
<keyword evidence="2" id="KW-1185">Reference proteome</keyword>
<reference evidence="1" key="1">
    <citation type="submission" date="2024-09" db="EMBL/GenBank/DDBJ databases">
        <title>Black Yeasts Isolated from many extreme environments.</title>
        <authorList>
            <person name="Coleine C."/>
            <person name="Stajich J.E."/>
            <person name="Selbmann L."/>
        </authorList>
    </citation>
    <scope>NUCLEOTIDE SEQUENCE</scope>
    <source>
        <strain evidence="1">CCFEE 5737</strain>
    </source>
</reference>
<feature type="non-terminal residue" evidence="1">
    <location>
        <position position="333"/>
    </location>
</feature>
<gene>
    <name evidence="1" type="ORF">LTS18_004123</name>
</gene>
<evidence type="ECO:0000313" key="2">
    <source>
        <dbReference type="Proteomes" id="UP001186974"/>
    </source>
</evidence>
<name>A0ACC3D6I7_9PEZI</name>
<proteinExistence type="predicted"/>
<protein>
    <submittedName>
        <fullName evidence="1">Uncharacterized protein</fullName>
    </submittedName>
</protein>
<dbReference type="Proteomes" id="UP001186974">
    <property type="component" value="Unassembled WGS sequence"/>
</dbReference>
<comment type="caution">
    <text evidence="1">The sequence shown here is derived from an EMBL/GenBank/DDBJ whole genome shotgun (WGS) entry which is preliminary data.</text>
</comment>
<organism evidence="1 2">
    <name type="scientific">Coniosporium uncinatum</name>
    <dbReference type="NCBI Taxonomy" id="93489"/>
    <lineage>
        <taxon>Eukaryota</taxon>
        <taxon>Fungi</taxon>
        <taxon>Dikarya</taxon>
        <taxon>Ascomycota</taxon>
        <taxon>Pezizomycotina</taxon>
        <taxon>Dothideomycetes</taxon>
        <taxon>Dothideomycetes incertae sedis</taxon>
        <taxon>Coniosporium</taxon>
    </lineage>
</organism>
<evidence type="ECO:0000313" key="1">
    <source>
        <dbReference type="EMBL" id="KAK3062403.1"/>
    </source>
</evidence>
<dbReference type="EMBL" id="JAWDJW010007308">
    <property type="protein sequence ID" value="KAK3062403.1"/>
    <property type="molecule type" value="Genomic_DNA"/>
</dbReference>
<accession>A0ACC3D6I7</accession>